<dbReference type="Proteomes" id="UP000005206">
    <property type="component" value="Unassembled WGS sequence"/>
</dbReference>
<dbReference type="HOGENOM" id="CLU_2711639_0_0_1"/>
<evidence type="ECO:0000256" key="1">
    <source>
        <dbReference type="SAM" id="MobiDB-lite"/>
    </source>
</evidence>
<organism evidence="2 3">
    <name type="scientific">Fusarium vanettenii (strain ATCC MYA-4622 / CBS 123669 / FGSC 9596 / NRRL 45880 / 77-13-4)</name>
    <name type="common">Fusarium solani subsp. pisi</name>
    <dbReference type="NCBI Taxonomy" id="660122"/>
    <lineage>
        <taxon>Eukaryota</taxon>
        <taxon>Fungi</taxon>
        <taxon>Dikarya</taxon>
        <taxon>Ascomycota</taxon>
        <taxon>Pezizomycotina</taxon>
        <taxon>Sordariomycetes</taxon>
        <taxon>Hypocreomycetidae</taxon>
        <taxon>Hypocreales</taxon>
        <taxon>Nectriaceae</taxon>
        <taxon>Fusarium</taxon>
        <taxon>Fusarium solani species complex</taxon>
        <taxon>Fusarium vanettenii</taxon>
    </lineage>
</organism>
<dbReference type="VEuPathDB" id="FungiDB:NECHADRAFT_56140"/>
<evidence type="ECO:0000313" key="2">
    <source>
        <dbReference type="EMBL" id="EEU33749.1"/>
    </source>
</evidence>
<proteinExistence type="predicted"/>
<keyword evidence="3" id="KW-1185">Reference proteome</keyword>
<dbReference type="GeneID" id="9666986"/>
<dbReference type="InParanoid" id="C7ZQF7"/>
<feature type="non-terminal residue" evidence="2">
    <location>
        <position position="1"/>
    </location>
</feature>
<feature type="region of interest" description="Disordered" evidence="1">
    <location>
        <begin position="39"/>
        <end position="73"/>
    </location>
</feature>
<reference evidence="2 3" key="1">
    <citation type="journal article" date="2009" name="PLoS Genet.">
        <title>The genome of Nectria haematococca: contribution of supernumerary chromosomes to gene expansion.</title>
        <authorList>
            <person name="Coleman J.J."/>
            <person name="Rounsley S.D."/>
            <person name="Rodriguez-Carres M."/>
            <person name="Kuo A."/>
            <person name="Wasmann C.C."/>
            <person name="Grimwood J."/>
            <person name="Schmutz J."/>
            <person name="Taga M."/>
            <person name="White G.J."/>
            <person name="Zhou S."/>
            <person name="Schwartz D.C."/>
            <person name="Freitag M."/>
            <person name="Ma L.J."/>
            <person name="Danchin E.G."/>
            <person name="Henrissat B."/>
            <person name="Coutinho P.M."/>
            <person name="Nelson D.R."/>
            <person name="Straney D."/>
            <person name="Napoli C.A."/>
            <person name="Barker B.M."/>
            <person name="Gribskov M."/>
            <person name="Rep M."/>
            <person name="Kroken S."/>
            <person name="Molnar I."/>
            <person name="Rensing C."/>
            <person name="Kennell J.C."/>
            <person name="Zamora J."/>
            <person name="Farman M.L."/>
            <person name="Selker E.U."/>
            <person name="Salamov A."/>
            <person name="Shapiro H."/>
            <person name="Pangilinan J."/>
            <person name="Lindquist E."/>
            <person name="Lamers C."/>
            <person name="Grigoriev I.V."/>
            <person name="Geiser D.M."/>
            <person name="Covert S.F."/>
            <person name="Temporini E."/>
            <person name="Vanetten H.D."/>
        </authorList>
    </citation>
    <scope>NUCLEOTIDE SEQUENCE [LARGE SCALE GENOMIC DNA]</scope>
    <source>
        <strain evidence="3">ATCC MYA-4622 / CBS 123669 / FGSC 9596 / NRRL 45880 / 77-13-4</strain>
    </source>
</reference>
<accession>C7ZQF7</accession>
<dbReference type="AlphaFoldDB" id="C7ZQF7"/>
<dbReference type="EMBL" id="GG698991">
    <property type="protein sequence ID" value="EEU33749.1"/>
    <property type="molecule type" value="Genomic_DNA"/>
</dbReference>
<name>C7ZQF7_FUSV7</name>
<protein>
    <submittedName>
        <fullName evidence="2">Uncharacterized protein</fullName>
    </submittedName>
</protein>
<dbReference type="RefSeq" id="XP_003039462.1">
    <property type="nucleotide sequence ID" value="XM_003039416.1"/>
</dbReference>
<sequence>FIRYYHKARKIRPKSRNIIGGWKSSGLWPVSMAKSLMNPMASKLEERPVTPPEALTPSSEATESLFCTPRSSQ</sequence>
<dbReference type="OrthoDB" id="5396311at2759"/>
<evidence type="ECO:0000313" key="3">
    <source>
        <dbReference type="Proteomes" id="UP000005206"/>
    </source>
</evidence>
<dbReference type="KEGG" id="nhe:NECHADRAFT_56140"/>
<gene>
    <name evidence="2" type="ORF">NECHADRAFT_56140</name>
</gene>